<dbReference type="Proteomes" id="UP000184063">
    <property type="component" value="Unassembled WGS sequence"/>
</dbReference>
<evidence type="ECO:0000256" key="1">
    <source>
        <dbReference type="SAM" id="MobiDB-lite"/>
    </source>
</evidence>
<reference evidence="3" key="1">
    <citation type="journal article" date="2017" name="Genome Biol.">
        <title>Comparative genomics reveals high biological diversity and specific adaptations in the industrially and medically important fungal genus Aspergillus.</title>
        <authorList>
            <person name="de Vries R.P."/>
            <person name="Riley R."/>
            <person name="Wiebenga A."/>
            <person name="Aguilar-Osorio G."/>
            <person name="Amillis S."/>
            <person name="Uchima C.A."/>
            <person name="Anderluh G."/>
            <person name="Asadollahi M."/>
            <person name="Askin M."/>
            <person name="Barry K."/>
            <person name="Battaglia E."/>
            <person name="Bayram O."/>
            <person name="Benocci T."/>
            <person name="Braus-Stromeyer S.A."/>
            <person name="Caldana C."/>
            <person name="Canovas D."/>
            <person name="Cerqueira G.C."/>
            <person name="Chen F."/>
            <person name="Chen W."/>
            <person name="Choi C."/>
            <person name="Clum A."/>
            <person name="Dos Santos R.A."/>
            <person name="Damasio A.R."/>
            <person name="Diallinas G."/>
            <person name="Emri T."/>
            <person name="Fekete E."/>
            <person name="Flipphi M."/>
            <person name="Freyberg S."/>
            <person name="Gallo A."/>
            <person name="Gournas C."/>
            <person name="Habgood R."/>
            <person name="Hainaut M."/>
            <person name="Harispe M.L."/>
            <person name="Henrissat B."/>
            <person name="Hilden K.S."/>
            <person name="Hope R."/>
            <person name="Hossain A."/>
            <person name="Karabika E."/>
            <person name="Karaffa L."/>
            <person name="Karanyi Z."/>
            <person name="Krasevec N."/>
            <person name="Kuo A."/>
            <person name="Kusch H."/>
            <person name="LaButti K."/>
            <person name="Lagendijk E.L."/>
            <person name="Lapidus A."/>
            <person name="Levasseur A."/>
            <person name="Lindquist E."/>
            <person name="Lipzen A."/>
            <person name="Logrieco A.F."/>
            <person name="MacCabe A."/>
            <person name="Maekelae M.R."/>
            <person name="Malavazi I."/>
            <person name="Melin P."/>
            <person name="Meyer V."/>
            <person name="Mielnichuk N."/>
            <person name="Miskei M."/>
            <person name="Molnar A.P."/>
            <person name="Mule G."/>
            <person name="Ngan C.Y."/>
            <person name="Orejas M."/>
            <person name="Orosz E."/>
            <person name="Ouedraogo J.P."/>
            <person name="Overkamp K.M."/>
            <person name="Park H.-S."/>
            <person name="Perrone G."/>
            <person name="Piumi F."/>
            <person name="Punt P.J."/>
            <person name="Ram A.F."/>
            <person name="Ramon A."/>
            <person name="Rauscher S."/>
            <person name="Record E."/>
            <person name="Riano-Pachon D.M."/>
            <person name="Robert V."/>
            <person name="Roehrig J."/>
            <person name="Ruller R."/>
            <person name="Salamov A."/>
            <person name="Salih N.S."/>
            <person name="Samson R.A."/>
            <person name="Sandor E."/>
            <person name="Sanguinetti M."/>
            <person name="Schuetze T."/>
            <person name="Sepcic K."/>
            <person name="Shelest E."/>
            <person name="Sherlock G."/>
            <person name="Sophianopoulou V."/>
            <person name="Squina F.M."/>
            <person name="Sun H."/>
            <person name="Susca A."/>
            <person name="Todd R.B."/>
            <person name="Tsang A."/>
            <person name="Unkles S.E."/>
            <person name="van de Wiele N."/>
            <person name="van Rossen-Uffink D."/>
            <person name="Oliveira J.V."/>
            <person name="Vesth T.C."/>
            <person name="Visser J."/>
            <person name="Yu J.-H."/>
            <person name="Zhou M."/>
            <person name="Andersen M.R."/>
            <person name="Archer D.B."/>
            <person name="Baker S.E."/>
            <person name="Benoit I."/>
            <person name="Brakhage A.A."/>
            <person name="Braus G.H."/>
            <person name="Fischer R."/>
            <person name="Frisvad J.C."/>
            <person name="Goldman G.H."/>
            <person name="Houbraken J."/>
            <person name="Oakley B."/>
            <person name="Pocsi I."/>
            <person name="Scazzocchio C."/>
            <person name="Seiboth B."/>
            <person name="vanKuyk P.A."/>
            <person name="Wortman J."/>
            <person name="Dyer P.S."/>
            <person name="Grigoriev I.V."/>
        </authorList>
    </citation>
    <scope>NUCLEOTIDE SEQUENCE [LARGE SCALE GENOMIC DNA]</scope>
    <source>
        <strain evidence="3">CBS 106.47</strain>
    </source>
</reference>
<feature type="compositionally biased region" description="Basic and acidic residues" evidence="1">
    <location>
        <begin position="33"/>
        <end position="42"/>
    </location>
</feature>
<feature type="compositionally biased region" description="Basic and acidic residues" evidence="1">
    <location>
        <begin position="1"/>
        <end position="11"/>
    </location>
</feature>
<dbReference type="EMBL" id="KV878244">
    <property type="protein sequence ID" value="OJZ84810.1"/>
    <property type="molecule type" value="Genomic_DNA"/>
</dbReference>
<organism evidence="2 3">
    <name type="scientific">Aspergillus luchuensis (strain CBS 106.47)</name>
    <dbReference type="NCBI Taxonomy" id="1137211"/>
    <lineage>
        <taxon>Eukaryota</taxon>
        <taxon>Fungi</taxon>
        <taxon>Dikarya</taxon>
        <taxon>Ascomycota</taxon>
        <taxon>Pezizomycotina</taxon>
        <taxon>Eurotiomycetes</taxon>
        <taxon>Eurotiomycetidae</taxon>
        <taxon>Eurotiales</taxon>
        <taxon>Aspergillaceae</taxon>
        <taxon>Aspergillus</taxon>
        <taxon>Aspergillus subgen. Circumdati</taxon>
    </lineage>
</organism>
<proteinExistence type="predicted"/>
<dbReference type="VEuPathDB" id="FungiDB:ASPFODRAFT_694083"/>
<sequence length="108" mass="11901">MNVQLVHKDPPVSRWQMMGVDHDGQQKSNGPHEPGDLPRKVTEGPLHSLVGGNYLVDQLVSRCESADARMGTAVSHRFIVADHSQFSFLDPLPSLHELLTPGLSDDDH</sequence>
<dbReference type="AlphaFoldDB" id="A0A1M3TDI6"/>
<protein>
    <submittedName>
        <fullName evidence="2">Uncharacterized protein</fullName>
    </submittedName>
</protein>
<accession>A0A1M3TDI6</accession>
<evidence type="ECO:0000313" key="3">
    <source>
        <dbReference type="Proteomes" id="UP000184063"/>
    </source>
</evidence>
<name>A0A1M3TDI6_ASPLC</name>
<gene>
    <name evidence="2" type="ORF">ASPFODRAFT_694083</name>
</gene>
<evidence type="ECO:0000313" key="2">
    <source>
        <dbReference type="EMBL" id="OJZ84810.1"/>
    </source>
</evidence>
<feature type="region of interest" description="Disordered" evidence="1">
    <location>
        <begin position="1"/>
        <end position="44"/>
    </location>
</feature>